<dbReference type="SUPFAM" id="SSF56112">
    <property type="entry name" value="Protein kinase-like (PK-like)"/>
    <property type="match status" value="1"/>
</dbReference>
<evidence type="ECO:0008006" key="3">
    <source>
        <dbReference type="Google" id="ProtNLM"/>
    </source>
</evidence>
<evidence type="ECO:0000313" key="2">
    <source>
        <dbReference type="Proteomes" id="UP000597989"/>
    </source>
</evidence>
<dbReference type="InterPro" id="IPR011009">
    <property type="entry name" value="Kinase-like_dom_sf"/>
</dbReference>
<dbReference type="Pfam" id="PF13671">
    <property type="entry name" value="AAA_33"/>
    <property type="match status" value="1"/>
</dbReference>
<accession>A0A917NE92</accession>
<comment type="caution">
    <text evidence="1">The sequence shown here is derived from an EMBL/GenBank/DDBJ whole genome shotgun (WGS) entry which is preliminary data.</text>
</comment>
<dbReference type="PANTHER" id="PTHR43883">
    <property type="entry name" value="SLR0207 PROTEIN"/>
    <property type="match status" value="1"/>
</dbReference>
<evidence type="ECO:0000313" key="1">
    <source>
        <dbReference type="EMBL" id="GGI92190.1"/>
    </source>
</evidence>
<gene>
    <name evidence="1" type="ORF">GCM10011581_31660</name>
</gene>
<dbReference type="InterPro" id="IPR052732">
    <property type="entry name" value="Cell-binding_unc_protein"/>
</dbReference>
<name>A0A917NE92_9PSEU</name>
<organism evidence="1 2">
    <name type="scientific">Saccharopolyspora thermophila</name>
    <dbReference type="NCBI Taxonomy" id="89367"/>
    <lineage>
        <taxon>Bacteria</taxon>
        <taxon>Bacillati</taxon>
        <taxon>Actinomycetota</taxon>
        <taxon>Actinomycetes</taxon>
        <taxon>Pseudonocardiales</taxon>
        <taxon>Pseudonocardiaceae</taxon>
        <taxon>Saccharopolyspora</taxon>
    </lineage>
</organism>
<dbReference type="PANTHER" id="PTHR43883:SF1">
    <property type="entry name" value="GLUCONOKINASE"/>
    <property type="match status" value="1"/>
</dbReference>
<dbReference type="EMBL" id="BMMT01000010">
    <property type="protein sequence ID" value="GGI92190.1"/>
    <property type="molecule type" value="Genomic_DNA"/>
</dbReference>
<dbReference type="AlphaFoldDB" id="A0A917NE92"/>
<reference evidence="1 2" key="1">
    <citation type="journal article" date="2014" name="Int. J. Syst. Evol. Microbiol.">
        <title>Complete genome sequence of Corynebacterium casei LMG S-19264T (=DSM 44701T), isolated from a smear-ripened cheese.</title>
        <authorList>
            <consortium name="US DOE Joint Genome Institute (JGI-PGF)"/>
            <person name="Walter F."/>
            <person name="Albersmeier A."/>
            <person name="Kalinowski J."/>
            <person name="Ruckert C."/>
        </authorList>
    </citation>
    <scope>NUCLEOTIDE SEQUENCE [LARGE SCALE GENOMIC DNA]</scope>
    <source>
        <strain evidence="1 2">CGMCC 4.7206</strain>
    </source>
</reference>
<dbReference type="InterPro" id="IPR027417">
    <property type="entry name" value="P-loop_NTPase"/>
</dbReference>
<dbReference type="RefSeq" id="WP_229680198.1">
    <property type="nucleotide sequence ID" value="NZ_BMMT01000010.1"/>
</dbReference>
<dbReference type="Gene3D" id="3.40.50.300">
    <property type="entry name" value="P-loop containing nucleotide triphosphate hydrolases"/>
    <property type="match status" value="1"/>
</dbReference>
<dbReference type="Proteomes" id="UP000597989">
    <property type="component" value="Unassembled WGS sequence"/>
</dbReference>
<protein>
    <recommendedName>
        <fullName evidence="3">Gluconate kinase</fullName>
    </recommendedName>
</protein>
<proteinExistence type="predicted"/>
<sequence length="499" mass="54413">MSTSRGTPPTCFVLPDSIGITQSHCAVVVFVGDRAYKVKKPVDFGFLDFSTVAARERACRAELELNRRWAPDVYLDLAQVLDGRGVTCDWLVVMRRMPASRRLSTLIEQGADVRRDVEKLARLVASFHSTARRGPEIDRAGGLSALRRRWVDNFAGTEPFVGTTIDRAEFDEVVGLVLRYLDGRAPLFDERVQRGCVVDGHGDLLADDIFCLPDGPRVLDCLEFDDALRYVDGLDDAAFLAMDLERLGAADLARDFLAWYRRFSDDPGVISLAHHYVAYRAFVRAKVACLRHTQGVPEAAAQARTLITMARQHLRTGQVRLVLVGGLQGTGKTTLAGALADRMGAVLLRTDQIRRELPGAAGLAAHAGYGRGLYDSSNVHDTYQEMLERTRTLLAHGESVVLDASWSSAAERASARVVAETFAVPSELCCEAPAEVIESRIASRVGDASDATVEVAARMSHHFAPWPEAIRIDTSGRPDTAIAAAAEAVACAQGPVRTR</sequence>
<dbReference type="SUPFAM" id="SSF52540">
    <property type="entry name" value="P-loop containing nucleoside triphosphate hydrolases"/>
    <property type="match status" value="1"/>
</dbReference>